<dbReference type="AlphaFoldDB" id="A0A8J3ZVP7"/>
<protein>
    <recommendedName>
        <fullName evidence="3">NADAR domain-containing protein</fullName>
    </recommendedName>
</protein>
<organism evidence="4 5">
    <name type="scientific">Virgisporangium ochraceum</name>
    <dbReference type="NCBI Taxonomy" id="65505"/>
    <lineage>
        <taxon>Bacteria</taxon>
        <taxon>Bacillati</taxon>
        <taxon>Actinomycetota</taxon>
        <taxon>Actinomycetes</taxon>
        <taxon>Micromonosporales</taxon>
        <taxon>Micromonosporaceae</taxon>
        <taxon>Virgisporangium</taxon>
    </lineage>
</organism>
<dbReference type="Gene3D" id="1.10.357.40">
    <property type="entry name" value="YbiA-like"/>
    <property type="match status" value="1"/>
</dbReference>
<dbReference type="SUPFAM" id="SSF143990">
    <property type="entry name" value="YbiA-like"/>
    <property type="match status" value="1"/>
</dbReference>
<proteinExistence type="predicted"/>
<evidence type="ECO:0000256" key="1">
    <source>
        <dbReference type="ARBA" id="ARBA00000022"/>
    </source>
</evidence>
<dbReference type="EMBL" id="BOPH01000053">
    <property type="protein sequence ID" value="GIJ69008.1"/>
    <property type="molecule type" value="Genomic_DNA"/>
</dbReference>
<comment type="caution">
    <text evidence="4">The sequence shown here is derived from an EMBL/GenBank/DDBJ whole genome shotgun (WGS) entry which is preliminary data.</text>
</comment>
<evidence type="ECO:0000313" key="5">
    <source>
        <dbReference type="Proteomes" id="UP000635606"/>
    </source>
</evidence>
<evidence type="ECO:0000313" key="4">
    <source>
        <dbReference type="EMBL" id="GIJ69008.1"/>
    </source>
</evidence>
<dbReference type="Pfam" id="PF08719">
    <property type="entry name" value="NADAR"/>
    <property type="match status" value="1"/>
</dbReference>
<comment type="catalytic activity">
    <reaction evidence="1">
        <text>5-amino-6-(5-phospho-D-ribosylamino)uracil + H2O = 5,6-diaminouracil + D-ribose 5-phosphate</text>
        <dbReference type="Rhea" id="RHEA:55020"/>
        <dbReference type="ChEBI" id="CHEBI:15377"/>
        <dbReference type="ChEBI" id="CHEBI:46252"/>
        <dbReference type="ChEBI" id="CHEBI:58453"/>
        <dbReference type="ChEBI" id="CHEBI:78346"/>
    </reaction>
</comment>
<dbReference type="InterPro" id="IPR012816">
    <property type="entry name" value="NADAR"/>
</dbReference>
<dbReference type="CDD" id="cd15457">
    <property type="entry name" value="NADAR"/>
    <property type="match status" value="1"/>
</dbReference>
<feature type="domain" description="NADAR" evidence="3">
    <location>
        <begin position="5"/>
        <end position="164"/>
    </location>
</feature>
<dbReference type="RefSeq" id="WP_203928939.1">
    <property type="nucleotide sequence ID" value="NZ_BOPH01000053.1"/>
</dbReference>
<name>A0A8J3ZVP7_9ACTN</name>
<evidence type="ECO:0000256" key="2">
    <source>
        <dbReference type="ARBA" id="ARBA00000751"/>
    </source>
</evidence>
<keyword evidence="5" id="KW-1185">Reference proteome</keyword>
<dbReference type="InterPro" id="IPR037238">
    <property type="entry name" value="YbiA-like_sf"/>
</dbReference>
<dbReference type="Proteomes" id="UP000635606">
    <property type="component" value="Unassembled WGS sequence"/>
</dbReference>
<dbReference type="NCBIfam" id="TIGR02464">
    <property type="entry name" value="ribofla_fusion"/>
    <property type="match status" value="1"/>
</dbReference>
<accession>A0A8J3ZVP7</accession>
<reference evidence="4" key="1">
    <citation type="submission" date="2021-01" db="EMBL/GenBank/DDBJ databases">
        <title>Whole genome shotgun sequence of Virgisporangium ochraceum NBRC 16418.</title>
        <authorList>
            <person name="Komaki H."/>
            <person name="Tamura T."/>
        </authorList>
    </citation>
    <scope>NUCLEOTIDE SEQUENCE</scope>
    <source>
        <strain evidence="4">NBRC 16418</strain>
    </source>
</reference>
<sequence>MKYLFFWGHQPARDGSITASCLSQWWPSPFTVDGVTFATAEHYMMWHKARLFGDTETADRILGVRHPNEAKTLGRLVRSFDEDRWVAARYDIVVAGSVAKFGQNDDLRRFLLGTGDRVLVEASPLDRVWGIGLAADDERAADPARWLGLNLLGKALMDAREILRKDAE</sequence>
<gene>
    <name evidence="4" type="ORF">Voc01_039250</name>
</gene>
<comment type="catalytic activity">
    <reaction evidence="2">
        <text>2,5-diamino-6-hydroxy-4-(5-phosphoribosylamino)-pyrimidine + H2O = 2,5,6-triamino-4-hydroxypyrimidine + D-ribose 5-phosphate</text>
        <dbReference type="Rhea" id="RHEA:23436"/>
        <dbReference type="ChEBI" id="CHEBI:15377"/>
        <dbReference type="ChEBI" id="CHEBI:58614"/>
        <dbReference type="ChEBI" id="CHEBI:78346"/>
        <dbReference type="ChEBI" id="CHEBI:137796"/>
    </reaction>
</comment>
<evidence type="ECO:0000259" key="3">
    <source>
        <dbReference type="Pfam" id="PF08719"/>
    </source>
</evidence>